<dbReference type="Proteomes" id="UP001145145">
    <property type="component" value="Unassembled WGS sequence"/>
</dbReference>
<comment type="caution">
    <text evidence="1">The sequence shown here is derived from an EMBL/GenBank/DDBJ whole genome shotgun (WGS) entry which is preliminary data.</text>
</comment>
<protein>
    <recommendedName>
        <fullName evidence="3">Zinc ribbon domain-containing protein</fullName>
    </recommendedName>
</protein>
<sequence length="97" mass="10976">MERLTIPDEKIEGGVRRTVIDLREVKKNAMTIYWALKKYEDTGLDPDQIVELKERDTAKAPEPAPLGMEGMVCPTCGCKAVPWAKFCDECGQRFVED</sequence>
<name>A0A9W6CA12_9FIRM</name>
<dbReference type="EMBL" id="BSBO01000050">
    <property type="protein sequence ID" value="GLG06149.1"/>
    <property type="molecule type" value="Genomic_DNA"/>
</dbReference>
<organism evidence="1 2">
    <name type="scientific">Sellimonas catena</name>
    <dbReference type="NCBI Taxonomy" id="2994035"/>
    <lineage>
        <taxon>Bacteria</taxon>
        <taxon>Bacillati</taxon>
        <taxon>Bacillota</taxon>
        <taxon>Clostridia</taxon>
        <taxon>Lachnospirales</taxon>
        <taxon>Lachnospiraceae</taxon>
        <taxon>Sellimonas</taxon>
    </lineage>
</organism>
<accession>A0A9W6CA12</accession>
<evidence type="ECO:0000313" key="1">
    <source>
        <dbReference type="EMBL" id="GLG06149.1"/>
    </source>
</evidence>
<proteinExistence type="predicted"/>
<dbReference type="RefSeq" id="WP_281874157.1">
    <property type="nucleotide sequence ID" value="NZ_BSBO01000050.1"/>
</dbReference>
<evidence type="ECO:0008006" key="3">
    <source>
        <dbReference type="Google" id="ProtNLM"/>
    </source>
</evidence>
<reference evidence="1 2" key="1">
    <citation type="journal article" date="2023" name="Int. J. Syst. Evol. Microbiol.">
        <title>Sellimonas catena sp. nov., isolated from human faeces.</title>
        <authorList>
            <person name="Hisatomi A."/>
            <person name="Ohkuma M."/>
            <person name="Sakamoto M."/>
        </authorList>
    </citation>
    <scope>NUCLEOTIDE SEQUENCE [LARGE SCALE GENOMIC DNA]</scope>
    <source>
        <strain evidence="1 2">12EGH17</strain>
    </source>
</reference>
<evidence type="ECO:0000313" key="2">
    <source>
        <dbReference type="Proteomes" id="UP001145145"/>
    </source>
</evidence>
<keyword evidence="2" id="KW-1185">Reference proteome</keyword>
<gene>
    <name evidence="1" type="ORF">Selli1_33230</name>
</gene>
<dbReference type="AlphaFoldDB" id="A0A9W6CA12"/>